<feature type="domain" description="CCHC-type" evidence="3">
    <location>
        <begin position="87"/>
        <end position="102"/>
    </location>
</feature>
<keyword evidence="1" id="KW-0863">Zinc-finger</keyword>
<dbReference type="Pfam" id="PF23057">
    <property type="entry name" value="RBD_ZCCHC3_1st"/>
    <property type="match status" value="1"/>
</dbReference>
<sequence length="198" mass="21440">MTTRGEFIKKVLVDALRVDPGMVFCLQRNSAEVAYDLSLSSAAAFRTVKKRKCRAFGHLADVCKEEVRCRNCNEVGHAAQACPNPKKCHACGSADHLFRECPGTARTYAEAAAGRPGPSVSQELTKEGQGPEQREQTEVEVETSEPLVAPAQQAGGSEEGGVENMVERMKKVVAGLGKGRRDSGREIGQGRGEIPRWK</sequence>
<dbReference type="AlphaFoldDB" id="A0A9Q1ID92"/>
<dbReference type="InterPro" id="IPR036875">
    <property type="entry name" value="Znf_CCHC_sf"/>
</dbReference>
<dbReference type="EMBL" id="JAINUF010000020">
    <property type="protein sequence ID" value="KAJ8335371.1"/>
    <property type="molecule type" value="Genomic_DNA"/>
</dbReference>
<evidence type="ECO:0000313" key="4">
    <source>
        <dbReference type="EMBL" id="KAJ8335371.1"/>
    </source>
</evidence>
<dbReference type="Gene3D" id="4.10.60.10">
    <property type="entry name" value="Zinc finger, CCHC-type"/>
    <property type="match status" value="1"/>
</dbReference>
<dbReference type="OrthoDB" id="8045306at2759"/>
<evidence type="ECO:0000313" key="5">
    <source>
        <dbReference type="Proteomes" id="UP001152622"/>
    </source>
</evidence>
<keyword evidence="1" id="KW-0862">Zinc</keyword>
<accession>A0A9Q1ID92</accession>
<dbReference type="GO" id="GO:0002218">
    <property type="term" value="P:activation of innate immune response"/>
    <property type="evidence" value="ECO:0007669"/>
    <property type="project" value="InterPro"/>
</dbReference>
<comment type="caution">
    <text evidence="4">The sequence shown here is derived from an EMBL/GenBank/DDBJ whole genome shotgun (WGS) entry which is preliminary data.</text>
</comment>
<evidence type="ECO:0000256" key="2">
    <source>
        <dbReference type="SAM" id="MobiDB-lite"/>
    </source>
</evidence>
<reference evidence="4" key="1">
    <citation type="journal article" date="2023" name="Science">
        <title>Genome structures resolve the early diversification of teleost fishes.</title>
        <authorList>
            <person name="Parey E."/>
            <person name="Louis A."/>
            <person name="Montfort J."/>
            <person name="Bouchez O."/>
            <person name="Roques C."/>
            <person name="Iampietro C."/>
            <person name="Lluch J."/>
            <person name="Castinel A."/>
            <person name="Donnadieu C."/>
            <person name="Desvignes T."/>
            <person name="Floi Bucao C."/>
            <person name="Jouanno E."/>
            <person name="Wen M."/>
            <person name="Mejri S."/>
            <person name="Dirks R."/>
            <person name="Jansen H."/>
            <person name="Henkel C."/>
            <person name="Chen W.J."/>
            <person name="Zahm M."/>
            <person name="Cabau C."/>
            <person name="Klopp C."/>
            <person name="Thompson A.W."/>
            <person name="Robinson-Rechavi M."/>
            <person name="Braasch I."/>
            <person name="Lecointre G."/>
            <person name="Bobe J."/>
            <person name="Postlethwait J.H."/>
            <person name="Berthelot C."/>
            <person name="Roest Crollius H."/>
            <person name="Guiguen Y."/>
        </authorList>
    </citation>
    <scope>NUCLEOTIDE SEQUENCE</scope>
    <source>
        <strain evidence="4">WJC10195</strain>
    </source>
</reference>
<proteinExistence type="predicted"/>
<keyword evidence="5" id="KW-1185">Reference proteome</keyword>
<evidence type="ECO:0000256" key="1">
    <source>
        <dbReference type="PROSITE-ProRule" id="PRU00047"/>
    </source>
</evidence>
<dbReference type="InterPro" id="IPR001878">
    <property type="entry name" value="Znf_CCHC"/>
</dbReference>
<dbReference type="GO" id="GO:0003723">
    <property type="term" value="F:RNA binding"/>
    <property type="evidence" value="ECO:0007669"/>
    <property type="project" value="InterPro"/>
</dbReference>
<dbReference type="GO" id="GO:0008270">
    <property type="term" value="F:zinc ion binding"/>
    <property type="evidence" value="ECO:0007669"/>
    <property type="project" value="UniProtKB-KW"/>
</dbReference>
<dbReference type="Pfam" id="PF00098">
    <property type="entry name" value="zf-CCHC"/>
    <property type="match status" value="1"/>
</dbReference>
<name>A0A9Q1ID92_SYNKA</name>
<protein>
    <recommendedName>
        <fullName evidence="3">CCHC-type domain-containing protein</fullName>
    </recommendedName>
</protein>
<dbReference type="InterPro" id="IPR057810">
    <property type="entry name" value="RBD_ZCCHC3_1st"/>
</dbReference>
<dbReference type="PROSITE" id="PS50158">
    <property type="entry name" value="ZF_CCHC"/>
    <property type="match status" value="2"/>
</dbReference>
<evidence type="ECO:0000259" key="3">
    <source>
        <dbReference type="PROSITE" id="PS50158"/>
    </source>
</evidence>
<keyword evidence="1" id="KW-0479">Metal-binding</keyword>
<organism evidence="4 5">
    <name type="scientific">Synaphobranchus kaupii</name>
    <name type="common">Kaup's arrowtooth eel</name>
    <dbReference type="NCBI Taxonomy" id="118154"/>
    <lineage>
        <taxon>Eukaryota</taxon>
        <taxon>Metazoa</taxon>
        <taxon>Chordata</taxon>
        <taxon>Craniata</taxon>
        <taxon>Vertebrata</taxon>
        <taxon>Euteleostomi</taxon>
        <taxon>Actinopterygii</taxon>
        <taxon>Neopterygii</taxon>
        <taxon>Teleostei</taxon>
        <taxon>Anguilliformes</taxon>
        <taxon>Synaphobranchidae</taxon>
        <taxon>Synaphobranchus</taxon>
    </lineage>
</organism>
<dbReference type="SMART" id="SM00343">
    <property type="entry name" value="ZnF_C2HC"/>
    <property type="match status" value="3"/>
</dbReference>
<dbReference type="InterPro" id="IPR042509">
    <property type="entry name" value="ZCCHC3"/>
</dbReference>
<gene>
    <name evidence="4" type="ORF">SKAU_G00387130</name>
</gene>
<dbReference type="Proteomes" id="UP001152622">
    <property type="component" value="Chromosome 20"/>
</dbReference>
<feature type="region of interest" description="Disordered" evidence="2">
    <location>
        <begin position="109"/>
        <end position="198"/>
    </location>
</feature>
<feature type="domain" description="CCHC-type" evidence="3">
    <location>
        <begin position="68"/>
        <end position="84"/>
    </location>
</feature>
<dbReference type="GO" id="GO:0003690">
    <property type="term" value="F:double-stranded DNA binding"/>
    <property type="evidence" value="ECO:0007669"/>
    <property type="project" value="InterPro"/>
</dbReference>
<dbReference type="SUPFAM" id="SSF57756">
    <property type="entry name" value="Retrovirus zinc finger-like domains"/>
    <property type="match status" value="1"/>
</dbReference>
<dbReference type="PANTHER" id="PTHR22639">
    <property type="entry name" value="GAG-RELATED PROTEIN"/>
    <property type="match status" value="1"/>
</dbReference>
<dbReference type="PANTHER" id="PTHR22639:SF7">
    <property type="entry name" value="CCHC-TYPE DOMAIN-CONTAINING PROTEIN"/>
    <property type="match status" value="1"/>
</dbReference>